<protein>
    <recommendedName>
        <fullName evidence="1">F-box domain-containing protein</fullName>
    </recommendedName>
</protein>
<sequence length="356" mass="39748">MDPQFQSHHTELIPGLPDEIALECLTRLHYETHSIATDVCRRWRNLLQDREFYYHRKTNNFTRMVACFVQSLPVSAHSEPVEIGSTGTKPEKQSKYGLSVYDPSTGTWDQIEPVPKYSTGLPLFCQVASTEGKLVIMGGWNPVNFEPVRDVFVYEFTTRRWTQRVPMPSARSFFATGACDGKVFVAGGHDDSKNALKSAWVYDISSDEWTELTQMSEERDECEGVVIGSEFWVVSGYETDNQGQFKDSAEVFDIVTGEWRRVEGVWSVGRCPRSCVALGQNGNFTSWDVYEPGVQVGSCGVDFGDRVVVTGSGYQGGPLAVYVVEKTKQGQNGKSTKTDIPNEFCGFVQSGCLVEI</sequence>
<dbReference type="InterPro" id="IPR001810">
    <property type="entry name" value="F-box_dom"/>
</dbReference>
<dbReference type="InterPro" id="IPR006652">
    <property type="entry name" value="Kelch_1"/>
</dbReference>
<dbReference type="PANTHER" id="PTHR46407:SF4">
    <property type="entry name" value="F-BOX DOMAIN-CONTAINING PROTEIN"/>
    <property type="match status" value="1"/>
</dbReference>
<dbReference type="SUPFAM" id="SSF117281">
    <property type="entry name" value="Kelch motif"/>
    <property type="match status" value="1"/>
</dbReference>
<dbReference type="InterPro" id="IPR015915">
    <property type="entry name" value="Kelch-typ_b-propeller"/>
</dbReference>
<dbReference type="PROSITE" id="PS50181">
    <property type="entry name" value="FBOX"/>
    <property type="match status" value="1"/>
</dbReference>
<dbReference type="SUPFAM" id="SSF81383">
    <property type="entry name" value="F-box domain"/>
    <property type="match status" value="1"/>
</dbReference>
<name>A0AAD8JXR2_TARER</name>
<evidence type="ECO:0000259" key="1">
    <source>
        <dbReference type="PROSITE" id="PS50181"/>
    </source>
</evidence>
<dbReference type="InterPro" id="IPR036047">
    <property type="entry name" value="F-box-like_dom_sf"/>
</dbReference>
<dbReference type="Pfam" id="PF24681">
    <property type="entry name" value="Kelch_KLHDC2_KLHL20_DRC7"/>
    <property type="match status" value="1"/>
</dbReference>
<evidence type="ECO:0000313" key="3">
    <source>
        <dbReference type="Proteomes" id="UP001229421"/>
    </source>
</evidence>
<organism evidence="2 3">
    <name type="scientific">Tagetes erecta</name>
    <name type="common">African marigold</name>
    <dbReference type="NCBI Taxonomy" id="13708"/>
    <lineage>
        <taxon>Eukaryota</taxon>
        <taxon>Viridiplantae</taxon>
        <taxon>Streptophyta</taxon>
        <taxon>Embryophyta</taxon>
        <taxon>Tracheophyta</taxon>
        <taxon>Spermatophyta</taxon>
        <taxon>Magnoliopsida</taxon>
        <taxon>eudicotyledons</taxon>
        <taxon>Gunneridae</taxon>
        <taxon>Pentapetalae</taxon>
        <taxon>asterids</taxon>
        <taxon>campanulids</taxon>
        <taxon>Asterales</taxon>
        <taxon>Asteraceae</taxon>
        <taxon>Asteroideae</taxon>
        <taxon>Heliantheae alliance</taxon>
        <taxon>Tageteae</taxon>
        <taxon>Tagetes</taxon>
    </lineage>
</organism>
<gene>
    <name evidence="2" type="ORF">QVD17_32764</name>
</gene>
<dbReference type="Gene3D" id="1.20.1280.50">
    <property type="match status" value="1"/>
</dbReference>
<dbReference type="PANTHER" id="PTHR46407">
    <property type="entry name" value="OS02G0208700 PROTEIN"/>
    <property type="match status" value="1"/>
</dbReference>
<dbReference type="GO" id="GO:2000762">
    <property type="term" value="P:regulation of phenylpropanoid metabolic process"/>
    <property type="evidence" value="ECO:0007669"/>
    <property type="project" value="InterPro"/>
</dbReference>
<dbReference type="Gene3D" id="2.120.10.80">
    <property type="entry name" value="Kelch-type beta propeller"/>
    <property type="match status" value="1"/>
</dbReference>
<proteinExistence type="predicted"/>
<dbReference type="CDD" id="cd22152">
    <property type="entry name" value="F-box_AtAFR-like"/>
    <property type="match status" value="1"/>
</dbReference>
<dbReference type="Proteomes" id="UP001229421">
    <property type="component" value="Unassembled WGS sequence"/>
</dbReference>
<accession>A0AAD8JXR2</accession>
<dbReference type="Pfam" id="PF00646">
    <property type="entry name" value="F-box"/>
    <property type="match status" value="1"/>
</dbReference>
<reference evidence="2" key="1">
    <citation type="journal article" date="2023" name="bioRxiv">
        <title>Improved chromosome-level genome assembly for marigold (Tagetes erecta).</title>
        <authorList>
            <person name="Jiang F."/>
            <person name="Yuan L."/>
            <person name="Wang S."/>
            <person name="Wang H."/>
            <person name="Xu D."/>
            <person name="Wang A."/>
            <person name="Fan W."/>
        </authorList>
    </citation>
    <scope>NUCLEOTIDE SEQUENCE</scope>
    <source>
        <strain evidence="2">WSJ</strain>
        <tissue evidence="2">Leaf</tissue>
    </source>
</reference>
<dbReference type="SMART" id="SM00256">
    <property type="entry name" value="FBOX"/>
    <property type="match status" value="1"/>
</dbReference>
<dbReference type="GO" id="GO:0080037">
    <property type="term" value="P:negative regulation of cytokinin-activated signaling pathway"/>
    <property type="evidence" value="ECO:0007669"/>
    <property type="project" value="InterPro"/>
</dbReference>
<dbReference type="EMBL" id="JAUHHV010000009">
    <property type="protein sequence ID" value="KAK1411913.1"/>
    <property type="molecule type" value="Genomic_DNA"/>
</dbReference>
<keyword evidence="3" id="KW-1185">Reference proteome</keyword>
<feature type="domain" description="F-box" evidence="1">
    <location>
        <begin position="10"/>
        <end position="56"/>
    </location>
</feature>
<evidence type="ECO:0000313" key="2">
    <source>
        <dbReference type="EMBL" id="KAK1411913.1"/>
    </source>
</evidence>
<dbReference type="AlphaFoldDB" id="A0AAD8JXR2"/>
<dbReference type="InterPro" id="IPR044595">
    <property type="entry name" value="KMD1-4"/>
</dbReference>
<dbReference type="SMART" id="SM00612">
    <property type="entry name" value="Kelch"/>
    <property type="match status" value="2"/>
</dbReference>
<comment type="caution">
    <text evidence="2">The sequence shown here is derived from an EMBL/GenBank/DDBJ whole genome shotgun (WGS) entry which is preliminary data.</text>
</comment>